<sequence>MQLNDGIISYWLPLVLISLMITLWLEYLLSFFHSC</sequence>
<feature type="transmembrane region" description="Helical" evidence="1">
    <location>
        <begin position="6"/>
        <end position="29"/>
    </location>
</feature>
<keyword evidence="1" id="KW-0812">Transmembrane</keyword>
<accession>A0A2P2PWH1</accession>
<evidence type="ECO:0000256" key="1">
    <source>
        <dbReference type="SAM" id="Phobius"/>
    </source>
</evidence>
<dbReference type="EMBL" id="GGEC01078576">
    <property type="protein sequence ID" value="MBX59060.1"/>
    <property type="molecule type" value="Transcribed_RNA"/>
</dbReference>
<name>A0A2P2PWH1_RHIMU</name>
<protein>
    <submittedName>
        <fullName evidence="2">Uncharacterized protein</fullName>
    </submittedName>
</protein>
<reference evidence="2" key="1">
    <citation type="submission" date="2018-02" db="EMBL/GenBank/DDBJ databases">
        <title>Rhizophora mucronata_Transcriptome.</title>
        <authorList>
            <person name="Meera S.P."/>
            <person name="Sreeshan A."/>
            <person name="Augustine A."/>
        </authorList>
    </citation>
    <scope>NUCLEOTIDE SEQUENCE</scope>
    <source>
        <tissue evidence="2">Leaf</tissue>
    </source>
</reference>
<keyword evidence="1" id="KW-0472">Membrane</keyword>
<organism evidence="2">
    <name type="scientific">Rhizophora mucronata</name>
    <name type="common">Asiatic mangrove</name>
    <dbReference type="NCBI Taxonomy" id="61149"/>
    <lineage>
        <taxon>Eukaryota</taxon>
        <taxon>Viridiplantae</taxon>
        <taxon>Streptophyta</taxon>
        <taxon>Embryophyta</taxon>
        <taxon>Tracheophyta</taxon>
        <taxon>Spermatophyta</taxon>
        <taxon>Magnoliopsida</taxon>
        <taxon>eudicotyledons</taxon>
        <taxon>Gunneridae</taxon>
        <taxon>Pentapetalae</taxon>
        <taxon>rosids</taxon>
        <taxon>fabids</taxon>
        <taxon>Malpighiales</taxon>
        <taxon>Rhizophoraceae</taxon>
        <taxon>Rhizophora</taxon>
    </lineage>
</organism>
<evidence type="ECO:0000313" key="2">
    <source>
        <dbReference type="EMBL" id="MBX59060.1"/>
    </source>
</evidence>
<proteinExistence type="predicted"/>
<keyword evidence="1" id="KW-1133">Transmembrane helix</keyword>
<dbReference type="AlphaFoldDB" id="A0A2P2PWH1"/>